<dbReference type="EMBL" id="JXTC01000007">
    <property type="protein sequence ID" value="POO01853.1"/>
    <property type="molecule type" value="Genomic_DNA"/>
</dbReference>
<dbReference type="Proteomes" id="UP000237000">
    <property type="component" value="Unassembled WGS sequence"/>
</dbReference>
<evidence type="ECO:0008006" key="4">
    <source>
        <dbReference type="Google" id="ProtNLM"/>
    </source>
</evidence>
<sequence length="317" mass="36251">IDLSFLCGLSHLLPSLFFPPGQEIERLPRRSGGGILELTKLTNCRIFTFLGLLGSVILVLSHLLHCRILPLLGLVSSVVLALLGLLNRIVLVLTKLLLPLLRLLRRVILHLLRLLRRRVLRLLRLLRRVVLVLPRFSQGGLLRLFRLLRRVVLVLPRFSQGGLLRLFRLLRRRLLVLLRLPRRLLRRLLRLLSGVILVLLRLSCGRVVRGAPVVSDVFAFSRQLLRRVAVFAFSRRLGTTFADDSFFGVLVSLMNGLQDRSNNARLLLFLLLSLVRVRCRFLHLNTFYVFLLSVDLFEIGGRELRSCLGFLGLGLLR</sequence>
<protein>
    <recommendedName>
        <fullName evidence="4">Transmembrane protein</fullName>
    </recommendedName>
</protein>
<keyword evidence="1" id="KW-0472">Membrane</keyword>
<feature type="non-terminal residue" evidence="2">
    <location>
        <position position="1"/>
    </location>
</feature>
<reference evidence="3" key="1">
    <citation type="submission" date="2016-06" db="EMBL/GenBank/DDBJ databases">
        <title>Parallel loss of symbiosis genes in relatives of nitrogen-fixing non-legume Parasponia.</title>
        <authorList>
            <person name="Van Velzen R."/>
            <person name="Holmer R."/>
            <person name="Bu F."/>
            <person name="Rutten L."/>
            <person name="Van Zeijl A."/>
            <person name="Liu W."/>
            <person name="Santuari L."/>
            <person name="Cao Q."/>
            <person name="Sharma T."/>
            <person name="Shen D."/>
            <person name="Roswanjaya Y."/>
            <person name="Wardhani T."/>
            <person name="Kalhor M.S."/>
            <person name="Jansen J."/>
            <person name="Van den Hoogen J."/>
            <person name="Gungor B."/>
            <person name="Hartog M."/>
            <person name="Hontelez J."/>
            <person name="Verver J."/>
            <person name="Yang W.-C."/>
            <person name="Schijlen E."/>
            <person name="Repin R."/>
            <person name="Schilthuizen M."/>
            <person name="Schranz E."/>
            <person name="Heidstra R."/>
            <person name="Miyata K."/>
            <person name="Fedorova E."/>
            <person name="Kohlen W."/>
            <person name="Bisseling T."/>
            <person name="Smit S."/>
            <person name="Geurts R."/>
        </authorList>
    </citation>
    <scope>NUCLEOTIDE SEQUENCE [LARGE SCALE GENOMIC DNA]</scope>
    <source>
        <strain evidence="3">cv. RG33-2</strain>
    </source>
</reference>
<keyword evidence="1" id="KW-1133">Transmembrane helix</keyword>
<evidence type="ECO:0000313" key="2">
    <source>
        <dbReference type="EMBL" id="POO01853.1"/>
    </source>
</evidence>
<organism evidence="2 3">
    <name type="scientific">Trema orientale</name>
    <name type="common">Charcoal tree</name>
    <name type="synonym">Celtis orientalis</name>
    <dbReference type="NCBI Taxonomy" id="63057"/>
    <lineage>
        <taxon>Eukaryota</taxon>
        <taxon>Viridiplantae</taxon>
        <taxon>Streptophyta</taxon>
        <taxon>Embryophyta</taxon>
        <taxon>Tracheophyta</taxon>
        <taxon>Spermatophyta</taxon>
        <taxon>Magnoliopsida</taxon>
        <taxon>eudicotyledons</taxon>
        <taxon>Gunneridae</taxon>
        <taxon>Pentapetalae</taxon>
        <taxon>rosids</taxon>
        <taxon>fabids</taxon>
        <taxon>Rosales</taxon>
        <taxon>Cannabaceae</taxon>
        <taxon>Trema</taxon>
    </lineage>
</organism>
<dbReference type="InParanoid" id="A0A2P5FVM2"/>
<proteinExistence type="predicted"/>
<dbReference type="OrthoDB" id="10647087at2759"/>
<keyword evidence="3" id="KW-1185">Reference proteome</keyword>
<feature type="transmembrane region" description="Helical" evidence="1">
    <location>
        <begin position="71"/>
        <end position="98"/>
    </location>
</feature>
<comment type="caution">
    <text evidence="2">The sequence shown here is derived from an EMBL/GenBank/DDBJ whole genome shotgun (WGS) entry which is preliminary data.</text>
</comment>
<evidence type="ECO:0000256" key="1">
    <source>
        <dbReference type="SAM" id="Phobius"/>
    </source>
</evidence>
<dbReference type="AlphaFoldDB" id="A0A2P5FVM2"/>
<keyword evidence="1" id="KW-0812">Transmembrane</keyword>
<feature type="transmembrane region" description="Helical" evidence="1">
    <location>
        <begin position="46"/>
        <end position="65"/>
    </location>
</feature>
<gene>
    <name evidence="2" type="ORF">TorRG33x02_026300</name>
</gene>
<accession>A0A2P5FVM2</accession>
<name>A0A2P5FVM2_TREOI</name>
<evidence type="ECO:0000313" key="3">
    <source>
        <dbReference type="Proteomes" id="UP000237000"/>
    </source>
</evidence>